<evidence type="ECO:0000313" key="2">
    <source>
        <dbReference type="Proteomes" id="UP000095200"/>
    </source>
</evidence>
<comment type="caution">
    <text evidence="1">The sequence shown here is derived from an EMBL/GenBank/DDBJ whole genome shotgun (WGS) entry which is preliminary data.</text>
</comment>
<evidence type="ECO:0000313" key="1">
    <source>
        <dbReference type="EMBL" id="GAU08132.1"/>
    </source>
</evidence>
<accession>A0A194ADG8</accession>
<keyword evidence="2" id="KW-1185">Reference proteome</keyword>
<dbReference type="Proteomes" id="UP000095200">
    <property type="component" value="Unassembled WGS sequence"/>
</dbReference>
<dbReference type="InterPro" id="IPR012036">
    <property type="entry name" value="Phage_Mu_Gp28"/>
</dbReference>
<dbReference type="InterPro" id="IPR027417">
    <property type="entry name" value="P-loop_NTPase"/>
</dbReference>
<sequence length="501" mass="56522">MLTIRDLDRAPAVLLPYQQKWVADKSEVKIAEKSRRIGITWAEASDDVLVAATEGRDGMDVLYIGYNQEMTREYIQTCAWWAKQFAKACSDIDEFVFKDKTDDGDKDIAAFRISFASGHQIVALSSRPTNLRGRQGRVVIDEAAFHEDLAGLMKAALALLMWGGQVVVISTHFGDSNYFNQLIEDCRAGRLPYSVHRYDFDEALEDGLYARICLVRGEEWSAEKEADWRNKIIASYGDDADEELFCIPSQGGGAYLLRSTIEACWKPEIPVIRWEPPSKDFVDWRDDQRFREVLDWCMAELDHVLASLPQRPSYFGEDFGRDVDLTVIWPLQSMPGATFATPFLLELRDCPFTQQEQILFHVCDRLPMLAGGALDKGGNGAFLAERGRQRYGADRIEQVSFHDSWLLENWPPAKAMLEDRTVSIPRDDDVMDDLRAVQKVKGVPKIPASTRTKAGDGGKRHGDAAIAYVLAVYASRHFEYSGPFEALTAGINHSKQLLRGY</sequence>
<proteinExistence type="predicted"/>
<dbReference type="Gene3D" id="3.40.50.300">
    <property type="entry name" value="P-loop containing nucleotide triphosphate hydrolases"/>
    <property type="match status" value="1"/>
</dbReference>
<evidence type="ECO:0008006" key="3">
    <source>
        <dbReference type="Google" id="ProtNLM"/>
    </source>
</evidence>
<dbReference type="AlphaFoldDB" id="A0A194ADG8"/>
<dbReference type="EMBL" id="BDFE01000009">
    <property type="protein sequence ID" value="GAU08132.1"/>
    <property type="molecule type" value="Genomic_DNA"/>
</dbReference>
<dbReference type="PIRSF" id="PIRSF007056">
    <property type="entry name" value="UCP007056"/>
    <property type="match status" value="1"/>
</dbReference>
<dbReference type="OrthoDB" id="9801658at2"/>
<name>A0A194ADG8_9BACT</name>
<gene>
    <name evidence="1" type="ORF">DPF_0835</name>
</gene>
<reference evidence="2" key="1">
    <citation type="submission" date="2016-06" db="EMBL/GenBank/DDBJ databases">
        <title>Draft genome sequence of Desulfoplanes formicivorans strain Pf12B.</title>
        <authorList>
            <person name="Watanabe M."/>
            <person name="Kojima H."/>
            <person name="Fukui M."/>
        </authorList>
    </citation>
    <scope>NUCLEOTIDE SEQUENCE [LARGE SCALE GENOMIC DNA]</scope>
    <source>
        <strain evidence="2">Pf12B</strain>
    </source>
</reference>
<protein>
    <recommendedName>
        <fullName evidence="3">Mu-like prophage FluMu protein gp28</fullName>
    </recommendedName>
</protein>
<dbReference type="RefSeq" id="WP_069857732.1">
    <property type="nucleotide sequence ID" value="NZ_BDFE01000009.1"/>
</dbReference>
<dbReference type="STRING" id="1592317.DPF_0835"/>
<organism evidence="1 2">
    <name type="scientific">Desulfoplanes formicivorans</name>
    <dbReference type="NCBI Taxonomy" id="1592317"/>
    <lineage>
        <taxon>Bacteria</taxon>
        <taxon>Pseudomonadati</taxon>
        <taxon>Thermodesulfobacteriota</taxon>
        <taxon>Desulfovibrionia</taxon>
        <taxon>Desulfovibrionales</taxon>
        <taxon>Desulfoplanaceae</taxon>
        <taxon>Desulfoplanes</taxon>
    </lineage>
</organism>
<dbReference type="Gene3D" id="3.30.420.240">
    <property type="match status" value="1"/>
</dbReference>